<keyword evidence="5" id="KW-0574">Periplasm</keyword>
<dbReference type="InterPro" id="IPR007444">
    <property type="entry name" value="Glucan_biosyn_MdoG_C"/>
</dbReference>
<comment type="similarity">
    <text evidence="3">Belongs to the OpgD/OpgG family.</text>
</comment>
<dbReference type="Gene3D" id="2.70.98.10">
    <property type="match status" value="1"/>
</dbReference>
<keyword evidence="8" id="KW-1185">Reference proteome</keyword>
<protein>
    <submittedName>
        <fullName evidence="7">Glucan biosynthesis protein</fullName>
    </submittedName>
</protein>
<reference evidence="8" key="1">
    <citation type="journal article" date="2019" name="Int. J. Syst. Evol. Microbiol.">
        <title>The Global Catalogue of Microorganisms (GCM) 10K type strain sequencing project: providing services to taxonomists for standard genome sequencing and annotation.</title>
        <authorList>
            <consortium name="The Broad Institute Genomics Platform"/>
            <consortium name="The Broad Institute Genome Sequencing Center for Infectious Disease"/>
            <person name="Wu L."/>
            <person name="Ma J."/>
        </authorList>
    </citation>
    <scope>NUCLEOTIDE SEQUENCE [LARGE SCALE GENOMIC DNA]</scope>
    <source>
        <strain evidence="8">CCUG 30340</strain>
    </source>
</reference>
<evidence type="ECO:0000256" key="2">
    <source>
        <dbReference type="ARBA" id="ARBA00005001"/>
    </source>
</evidence>
<comment type="caution">
    <text evidence="7">The sequence shown here is derived from an EMBL/GenBank/DDBJ whole genome shotgun (WGS) entry which is preliminary data.</text>
</comment>
<organism evidence="7 8">
    <name type="scientific">Dokdonella ginsengisoli</name>
    <dbReference type="NCBI Taxonomy" id="363846"/>
    <lineage>
        <taxon>Bacteria</taxon>
        <taxon>Pseudomonadati</taxon>
        <taxon>Pseudomonadota</taxon>
        <taxon>Gammaproteobacteria</taxon>
        <taxon>Lysobacterales</taxon>
        <taxon>Rhodanobacteraceae</taxon>
        <taxon>Dokdonella</taxon>
    </lineage>
</organism>
<dbReference type="InterPro" id="IPR014756">
    <property type="entry name" value="Ig_E-set"/>
</dbReference>
<evidence type="ECO:0000256" key="5">
    <source>
        <dbReference type="ARBA" id="ARBA00022764"/>
    </source>
</evidence>
<comment type="subcellular location">
    <subcellularLocation>
        <location evidence="1">Periplasm</location>
    </subcellularLocation>
</comment>
<sequence>MNRRDLLTASSYLLATLPLLGRAATRPGSAPFEPKRFDYAALKGHARGLAERPFVAPNLDIPRVLTALDWDHYQAIRPDPAHALWADRRDSRFRAQFFHLGMQFRRSVHVYEVVDGLAHEVEYDPRRFDLSRSGIDGGKLPHDLGYAGFRLNFHGDFARDVVAFLGASYFRAVGGSLQYGLSARGIAVDCGLPRAEEFPDFTTFWLERPKPDTDSLTLYALLDGPSVAGAYRFDIAPGEPLTMRVDVALYPRKPIERLGIAPLTSMFLVAPHDRRIGDDWRPAIHDSDGLALWTGVGEWIWRPLVNSVDVRVNSFLDQTPRGFGLMQRDRDFERYQDDGVFYDRRPSLWVEPLSGFGKGAVQLVELPAPDETRDNIVAYWKPEATPQPGQELLYSYRLYWGEKMPATPPLAQVAMTWTGIGGPPGVTRTYFSWKFVVDFAGEALAKLPRDTKIEPVISISRGRTETVSARPLDSIRGWRVMFDVVPDDSVEPIDLRVFLRDAKQQPLSETWLYQWTPPPPAARR</sequence>
<feature type="domain" description="Glucan biosynthesis periplasmic MdoG C-terminal" evidence="6">
    <location>
        <begin position="37"/>
        <end position="515"/>
    </location>
</feature>
<evidence type="ECO:0000256" key="3">
    <source>
        <dbReference type="ARBA" id="ARBA00009284"/>
    </source>
</evidence>
<dbReference type="PIRSF" id="PIRSF006281">
    <property type="entry name" value="MdoG"/>
    <property type="match status" value="1"/>
</dbReference>
<comment type="pathway">
    <text evidence="2">Glycan metabolism; osmoregulated periplasmic glucan (OPG) biosynthesis.</text>
</comment>
<dbReference type="PANTHER" id="PTHR30504">
    <property type="entry name" value="GLUCANS BIOSYNTHESIS PROTEIN"/>
    <property type="match status" value="1"/>
</dbReference>
<dbReference type="Gene3D" id="2.60.40.10">
    <property type="entry name" value="Immunoglobulins"/>
    <property type="match status" value="1"/>
</dbReference>
<dbReference type="SUPFAM" id="SSF81296">
    <property type="entry name" value="E set domains"/>
    <property type="match status" value="1"/>
</dbReference>
<dbReference type="Pfam" id="PF04349">
    <property type="entry name" value="MdoG"/>
    <property type="match status" value="1"/>
</dbReference>
<dbReference type="RefSeq" id="WP_380021390.1">
    <property type="nucleotide sequence ID" value="NZ_JBHSHD010000008.1"/>
</dbReference>
<dbReference type="Proteomes" id="UP001595886">
    <property type="component" value="Unassembled WGS sequence"/>
</dbReference>
<dbReference type="PANTHER" id="PTHR30504:SF3">
    <property type="entry name" value="GLUCANS BIOSYNTHESIS PROTEIN D"/>
    <property type="match status" value="1"/>
</dbReference>
<gene>
    <name evidence="7" type="ORF">ACFO6Q_12275</name>
</gene>
<name>A0ABV9QWB7_9GAMM</name>
<dbReference type="SUPFAM" id="SSF74650">
    <property type="entry name" value="Galactose mutarotase-like"/>
    <property type="match status" value="1"/>
</dbReference>
<dbReference type="InterPro" id="IPR011013">
    <property type="entry name" value="Gal_mutarotase_sf_dom"/>
</dbReference>
<dbReference type="InterPro" id="IPR014718">
    <property type="entry name" value="GH-type_carb-bd"/>
</dbReference>
<dbReference type="EMBL" id="JBHSHD010000008">
    <property type="protein sequence ID" value="MFC4821106.1"/>
    <property type="molecule type" value="Genomic_DNA"/>
</dbReference>
<accession>A0ABV9QWB7</accession>
<evidence type="ECO:0000259" key="6">
    <source>
        <dbReference type="Pfam" id="PF04349"/>
    </source>
</evidence>
<evidence type="ECO:0000313" key="8">
    <source>
        <dbReference type="Proteomes" id="UP001595886"/>
    </source>
</evidence>
<evidence type="ECO:0000256" key="1">
    <source>
        <dbReference type="ARBA" id="ARBA00004418"/>
    </source>
</evidence>
<dbReference type="InterPro" id="IPR014438">
    <property type="entry name" value="Glucan_biosyn_MdoG/MdoD"/>
</dbReference>
<proteinExistence type="inferred from homology"/>
<evidence type="ECO:0000313" key="7">
    <source>
        <dbReference type="EMBL" id="MFC4821106.1"/>
    </source>
</evidence>
<keyword evidence="4" id="KW-0732">Signal</keyword>
<dbReference type="InterPro" id="IPR013783">
    <property type="entry name" value="Ig-like_fold"/>
</dbReference>
<evidence type="ECO:0000256" key="4">
    <source>
        <dbReference type="ARBA" id="ARBA00022729"/>
    </source>
</evidence>